<reference evidence="3 4" key="1">
    <citation type="journal article" date="2019" name="Int. J. Syst. Evol. Microbiol.">
        <title>The Global Catalogue of Microorganisms (GCM) 10K type strain sequencing project: providing services to taxonomists for standard genome sequencing and annotation.</title>
        <authorList>
            <consortium name="The Broad Institute Genomics Platform"/>
            <consortium name="The Broad Institute Genome Sequencing Center for Infectious Disease"/>
            <person name="Wu L."/>
            <person name="Ma J."/>
        </authorList>
    </citation>
    <scope>NUCLEOTIDE SEQUENCE [LARGE SCALE GENOMIC DNA]</scope>
    <source>
        <strain evidence="3 4">JCM 3146</strain>
    </source>
</reference>
<comment type="similarity">
    <text evidence="1">Belongs to the GST superfamily. NadH family.</text>
</comment>
<evidence type="ECO:0000259" key="2">
    <source>
        <dbReference type="Pfam" id="PF01323"/>
    </source>
</evidence>
<proteinExistence type="inferred from homology"/>
<dbReference type="RefSeq" id="WP_252811001.1">
    <property type="nucleotide sequence ID" value="NZ_BAAABM010000076.1"/>
</dbReference>
<dbReference type="InterPro" id="IPR014440">
    <property type="entry name" value="HCCAis_GSTk"/>
</dbReference>
<evidence type="ECO:0000313" key="3">
    <source>
        <dbReference type="EMBL" id="GAA0373406.1"/>
    </source>
</evidence>
<dbReference type="InterPro" id="IPR001853">
    <property type="entry name" value="DSBA-like_thioredoxin_dom"/>
</dbReference>
<keyword evidence="4" id="KW-1185">Reference proteome</keyword>
<accession>A0ABN0XUT2</accession>
<dbReference type="GO" id="GO:0016853">
    <property type="term" value="F:isomerase activity"/>
    <property type="evidence" value="ECO:0007669"/>
    <property type="project" value="UniProtKB-KW"/>
</dbReference>
<protein>
    <recommendedName>
        <fullName evidence="1">2-hydroxychromene-2-carboxylate isomerase</fullName>
        <ecNumber evidence="1">5.99.1.4</ecNumber>
    </recommendedName>
</protein>
<dbReference type="EMBL" id="BAAABM010000076">
    <property type="protein sequence ID" value="GAA0373406.1"/>
    <property type="molecule type" value="Genomic_DNA"/>
</dbReference>
<evidence type="ECO:0000313" key="4">
    <source>
        <dbReference type="Proteomes" id="UP001501822"/>
    </source>
</evidence>
<dbReference type="SUPFAM" id="SSF52833">
    <property type="entry name" value="Thioredoxin-like"/>
    <property type="match status" value="1"/>
</dbReference>
<dbReference type="InterPro" id="IPR036249">
    <property type="entry name" value="Thioredoxin-like_sf"/>
</dbReference>
<dbReference type="Pfam" id="PF01323">
    <property type="entry name" value="DSBA"/>
    <property type="match status" value="1"/>
</dbReference>
<gene>
    <name evidence="3" type="ORF">GCM10010151_74330</name>
</gene>
<name>A0ABN0XUT2_9ACTN</name>
<keyword evidence="1 3" id="KW-0413">Isomerase</keyword>
<sequence length="226" mass="25311">MSPRFYFSLRSPYSWLAYRDLLDRHAALAGRLEWIPFWEPDEHSLRLLAEAGGRFLYTPMSKAKHLYALQDVRRLAAERGLRPAWPVDREPWWEVPHLAYLVARRHGRGPEFIAGAYRARWEEGRDICDPRTIAGLAGELGLDEGELTGAVHDPRIREEGVQVLLRIHRDGVFGVPFFVNRFDKYWGVDRLPAFADSVRAGAGAPPPAVTTVGAASVDDGHAGGCG</sequence>
<evidence type="ECO:0000256" key="1">
    <source>
        <dbReference type="PIRNR" id="PIRNR006386"/>
    </source>
</evidence>
<comment type="caution">
    <text evidence="3">The sequence shown here is derived from an EMBL/GenBank/DDBJ whole genome shotgun (WGS) entry which is preliminary data.</text>
</comment>
<dbReference type="EC" id="5.99.1.4" evidence="1"/>
<dbReference type="Proteomes" id="UP001501822">
    <property type="component" value="Unassembled WGS sequence"/>
</dbReference>
<comment type="catalytic activity">
    <reaction evidence="1">
        <text>2-hydroxychromene-2-carboxylate = (3E)-4-(2-hydroxyphenyl)-2-oxobut-3-enoate</text>
        <dbReference type="Rhea" id="RHEA:27401"/>
        <dbReference type="ChEBI" id="CHEBI:59350"/>
        <dbReference type="ChEBI" id="CHEBI:59353"/>
        <dbReference type="EC" id="5.99.1.4"/>
    </reaction>
</comment>
<dbReference type="PANTHER" id="PTHR42943:SF2">
    <property type="entry name" value="GLUTATHIONE S-TRANSFERASE KAPPA 1"/>
    <property type="match status" value="1"/>
</dbReference>
<organism evidence="3 4">
    <name type="scientific">Actinoallomurus spadix</name>
    <dbReference type="NCBI Taxonomy" id="79912"/>
    <lineage>
        <taxon>Bacteria</taxon>
        <taxon>Bacillati</taxon>
        <taxon>Actinomycetota</taxon>
        <taxon>Actinomycetes</taxon>
        <taxon>Streptosporangiales</taxon>
        <taxon>Thermomonosporaceae</taxon>
        <taxon>Actinoallomurus</taxon>
    </lineage>
</organism>
<feature type="domain" description="DSBA-like thioredoxin" evidence="2">
    <location>
        <begin position="5"/>
        <end position="197"/>
    </location>
</feature>
<dbReference type="PANTHER" id="PTHR42943">
    <property type="entry name" value="GLUTATHIONE S-TRANSFERASE KAPPA"/>
    <property type="match status" value="1"/>
</dbReference>
<dbReference type="PIRSF" id="PIRSF006386">
    <property type="entry name" value="HCCAis_GSTk"/>
    <property type="match status" value="1"/>
</dbReference>
<dbReference type="InterPro" id="IPR051924">
    <property type="entry name" value="GST_Kappa/NadH"/>
</dbReference>
<dbReference type="Gene3D" id="3.40.30.10">
    <property type="entry name" value="Glutaredoxin"/>
    <property type="match status" value="1"/>
</dbReference>